<dbReference type="AlphaFoldDB" id="A0A412VQK3"/>
<gene>
    <name evidence="5" type="ORF">DWW25_17175</name>
    <name evidence="3" type="ORF">GA560_07955</name>
    <name evidence="4" type="ORF">LD004_10385</name>
</gene>
<comment type="caution">
    <text evidence="5">The sequence shown here is derived from an EMBL/GenBank/DDBJ whole genome shotgun (WGS) entry which is preliminary data.</text>
</comment>
<evidence type="ECO:0000313" key="4">
    <source>
        <dbReference type="EMBL" id="MCA4704026.1"/>
    </source>
</evidence>
<dbReference type="PANTHER" id="PTHR36565">
    <property type="entry name" value="UPF0332 PROTEIN TM_1000"/>
    <property type="match status" value="1"/>
</dbReference>
<reference evidence="3 7" key="2">
    <citation type="journal article" date="2019" name="Nat. Med.">
        <title>A library of human gut bacterial isolates paired with longitudinal multiomics data enables mechanistic microbiome research.</title>
        <authorList>
            <person name="Poyet M."/>
            <person name="Groussin M."/>
            <person name="Gibbons S.M."/>
            <person name="Avila-Pacheco J."/>
            <person name="Jiang X."/>
            <person name="Kearney S.M."/>
            <person name="Perrotta A.R."/>
            <person name="Berdy B."/>
            <person name="Zhao S."/>
            <person name="Lieberman T.D."/>
            <person name="Swanson P.K."/>
            <person name="Smith M."/>
            <person name="Roesemann S."/>
            <person name="Alexander J.E."/>
            <person name="Rich S.A."/>
            <person name="Livny J."/>
            <person name="Vlamakis H."/>
            <person name="Clish C."/>
            <person name="Bullock K."/>
            <person name="Deik A."/>
            <person name="Scott J."/>
            <person name="Pierce K.A."/>
            <person name="Xavier R.J."/>
            <person name="Alm E.J."/>
        </authorList>
    </citation>
    <scope>NUCLEOTIDE SEQUENCE [LARGE SCALE GENOMIC DNA]</scope>
    <source>
        <strain evidence="3 7">BIOML-A73</strain>
    </source>
</reference>
<comment type="similarity">
    <text evidence="1">Belongs to the UPF0332 family.</text>
</comment>
<sequence length="137" mass="15810">MKEQLNRENIEALSAYRFLRAKETLKEIPYLKQQGYYNTAVNRLYYACYYAAVALLIKHEINPGTHAGVKQMIGLHFVATGRMSRELGRCFSLLFERRHSSDYDDFAYSSEEEIDELMPKATDFIGAIEVLLKESNA</sequence>
<evidence type="ECO:0000313" key="5">
    <source>
        <dbReference type="EMBL" id="RGV11180.1"/>
    </source>
</evidence>
<dbReference type="Proteomes" id="UP001198461">
    <property type="component" value="Unassembled WGS sequence"/>
</dbReference>
<dbReference type="Gene3D" id="1.20.120.330">
    <property type="entry name" value="Nucleotidyltransferases domain 2"/>
    <property type="match status" value="1"/>
</dbReference>
<name>A0A412VQK3_9BACE</name>
<protein>
    <submittedName>
        <fullName evidence="5">HEPN domain-containing protein</fullName>
    </submittedName>
</protein>
<evidence type="ECO:0000256" key="1">
    <source>
        <dbReference type="ARBA" id="ARBA00038248"/>
    </source>
</evidence>
<dbReference type="EMBL" id="JAIWYE010000019">
    <property type="protein sequence ID" value="MCA4704026.1"/>
    <property type="molecule type" value="Genomic_DNA"/>
</dbReference>
<dbReference type="EMBL" id="QRYV01000043">
    <property type="protein sequence ID" value="RGV11180.1"/>
    <property type="molecule type" value="Genomic_DNA"/>
</dbReference>
<reference evidence="5 6" key="1">
    <citation type="submission" date="2018-08" db="EMBL/GenBank/DDBJ databases">
        <title>A genome reference for cultivated species of the human gut microbiota.</title>
        <authorList>
            <person name="Zou Y."/>
            <person name="Xue W."/>
            <person name="Luo G."/>
        </authorList>
    </citation>
    <scope>NUCLEOTIDE SEQUENCE [LARGE SCALE GENOMIC DNA]</scope>
    <source>
        <strain evidence="5 6">AF14-7</strain>
    </source>
</reference>
<dbReference type="RefSeq" id="WP_049703454.1">
    <property type="nucleotide sequence ID" value="NZ_AP031409.1"/>
</dbReference>
<feature type="domain" description="HEPN" evidence="2">
    <location>
        <begin position="18"/>
        <end position="129"/>
    </location>
</feature>
<evidence type="ECO:0000313" key="6">
    <source>
        <dbReference type="Proteomes" id="UP000283369"/>
    </source>
</evidence>
<dbReference type="InterPro" id="IPR052226">
    <property type="entry name" value="UPF0332_toxin"/>
</dbReference>
<proteinExistence type="inferred from homology"/>
<dbReference type="EMBL" id="WDER01000016">
    <property type="protein sequence ID" value="KAB6084202.1"/>
    <property type="molecule type" value="Genomic_DNA"/>
</dbReference>
<organism evidence="5 6">
    <name type="scientific">Bacteroides xylanisolvens</name>
    <dbReference type="NCBI Taxonomy" id="371601"/>
    <lineage>
        <taxon>Bacteria</taxon>
        <taxon>Pseudomonadati</taxon>
        <taxon>Bacteroidota</taxon>
        <taxon>Bacteroidia</taxon>
        <taxon>Bacteroidales</taxon>
        <taxon>Bacteroidaceae</taxon>
        <taxon>Bacteroides</taxon>
    </lineage>
</organism>
<dbReference type="Proteomes" id="UP000474077">
    <property type="component" value="Unassembled WGS sequence"/>
</dbReference>
<accession>A0A412VQK3</accession>
<dbReference type="Pfam" id="PF05168">
    <property type="entry name" value="HEPN"/>
    <property type="match status" value="1"/>
</dbReference>
<dbReference type="PANTHER" id="PTHR36565:SF1">
    <property type="entry name" value="UPF0332 PROTEIN TM_1000"/>
    <property type="match status" value="1"/>
</dbReference>
<dbReference type="InterPro" id="IPR007842">
    <property type="entry name" value="HEPN_dom"/>
</dbReference>
<evidence type="ECO:0000313" key="3">
    <source>
        <dbReference type="EMBL" id="KAB6084202.1"/>
    </source>
</evidence>
<reference evidence="4" key="3">
    <citation type="submission" date="2023-08" db="EMBL/GenBank/DDBJ databases">
        <title>Mucin Metabolism Genes Underlie the Key Renovations of Bacteroides xylanisolvens Genomes in Captive Great Apes.</title>
        <authorList>
            <person name="Nishida A.H."/>
        </authorList>
    </citation>
    <scope>NUCLEOTIDE SEQUENCE</scope>
    <source>
        <strain evidence="4">P13.H9</strain>
    </source>
</reference>
<evidence type="ECO:0000313" key="7">
    <source>
        <dbReference type="Proteomes" id="UP000474077"/>
    </source>
</evidence>
<evidence type="ECO:0000259" key="2">
    <source>
        <dbReference type="Pfam" id="PF05168"/>
    </source>
</evidence>
<dbReference type="Proteomes" id="UP000283369">
    <property type="component" value="Unassembled WGS sequence"/>
</dbReference>